<evidence type="ECO:0000256" key="3">
    <source>
        <dbReference type="ARBA" id="ARBA00007931"/>
    </source>
</evidence>
<evidence type="ECO:0000256" key="1">
    <source>
        <dbReference type="ARBA" id="ARBA00001947"/>
    </source>
</evidence>
<comment type="cofactor">
    <cofactor evidence="1">
        <name>Zn(2+)</name>
        <dbReference type="ChEBI" id="CHEBI:29105"/>
    </cofactor>
</comment>
<keyword evidence="11" id="KW-0482">Metalloprotease</keyword>
<dbReference type="InterPro" id="IPR044537">
    <property type="entry name" value="Rip2-like"/>
</dbReference>
<evidence type="ECO:0000256" key="4">
    <source>
        <dbReference type="ARBA" id="ARBA00022475"/>
    </source>
</evidence>
<keyword evidence="10 13" id="KW-1133">Transmembrane helix</keyword>
<evidence type="ECO:0000256" key="2">
    <source>
        <dbReference type="ARBA" id="ARBA00004651"/>
    </source>
</evidence>
<evidence type="ECO:0000256" key="5">
    <source>
        <dbReference type="ARBA" id="ARBA00022670"/>
    </source>
</evidence>
<evidence type="ECO:0000256" key="6">
    <source>
        <dbReference type="ARBA" id="ARBA00022692"/>
    </source>
</evidence>
<dbReference type="PANTHER" id="PTHR35864">
    <property type="entry name" value="ZINC METALLOPROTEASE MJ0611-RELATED"/>
    <property type="match status" value="1"/>
</dbReference>
<keyword evidence="9" id="KW-0862">Zinc</keyword>
<dbReference type="InterPro" id="IPR052348">
    <property type="entry name" value="Metallopeptidase_M50B"/>
</dbReference>
<dbReference type="GO" id="GO:0006508">
    <property type="term" value="P:proteolysis"/>
    <property type="evidence" value="ECO:0007669"/>
    <property type="project" value="UniProtKB-KW"/>
</dbReference>
<comment type="caution">
    <text evidence="15">The sequence shown here is derived from an EMBL/GenBank/DDBJ whole genome shotgun (WGS) entry which is preliminary data.</text>
</comment>
<keyword evidence="4" id="KW-1003">Cell membrane</keyword>
<evidence type="ECO:0000313" key="15">
    <source>
        <dbReference type="EMBL" id="MFC6590849.1"/>
    </source>
</evidence>
<keyword evidence="8" id="KW-0378">Hydrolase</keyword>
<accession>A0ABW1Y9P1</accession>
<dbReference type="GO" id="GO:0008233">
    <property type="term" value="F:peptidase activity"/>
    <property type="evidence" value="ECO:0007669"/>
    <property type="project" value="UniProtKB-KW"/>
</dbReference>
<comment type="similarity">
    <text evidence="3">Belongs to the peptidase M50B family.</text>
</comment>
<gene>
    <name evidence="15" type="ORF">ACFP81_01560</name>
</gene>
<dbReference type="PANTHER" id="PTHR35864:SF1">
    <property type="entry name" value="ZINC METALLOPROTEASE YWHC-RELATED"/>
    <property type="match status" value="1"/>
</dbReference>
<organism evidence="15 16">
    <name type="scientific">Deinococcus lacus</name>
    <dbReference type="NCBI Taxonomy" id="392561"/>
    <lineage>
        <taxon>Bacteria</taxon>
        <taxon>Thermotogati</taxon>
        <taxon>Deinococcota</taxon>
        <taxon>Deinococci</taxon>
        <taxon>Deinococcales</taxon>
        <taxon>Deinococcaceae</taxon>
        <taxon>Deinococcus</taxon>
    </lineage>
</organism>
<keyword evidence="16" id="KW-1185">Reference proteome</keyword>
<name>A0ABW1Y9P1_9DEIO</name>
<evidence type="ECO:0000256" key="8">
    <source>
        <dbReference type="ARBA" id="ARBA00022801"/>
    </source>
</evidence>
<proteinExistence type="inferred from homology"/>
<keyword evidence="5 15" id="KW-0645">Protease</keyword>
<feature type="transmembrane region" description="Helical" evidence="13">
    <location>
        <begin position="59"/>
        <end position="77"/>
    </location>
</feature>
<keyword evidence="6 13" id="KW-0812">Transmembrane</keyword>
<evidence type="ECO:0000256" key="10">
    <source>
        <dbReference type="ARBA" id="ARBA00022989"/>
    </source>
</evidence>
<evidence type="ECO:0000256" key="9">
    <source>
        <dbReference type="ARBA" id="ARBA00022833"/>
    </source>
</evidence>
<feature type="transmembrane region" description="Helical" evidence="13">
    <location>
        <begin position="120"/>
        <end position="138"/>
    </location>
</feature>
<evidence type="ECO:0000256" key="12">
    <source>
        <dbReference type="ARBA" id="ARBA00023136"/>
    </source>
</evidence>
<protein>
    <submittedName>
        <fullName evidence="15">Site-2 protease family protein</fullName>
    </submittedName>
</protein>
<sequence>MGLSLLLNNPLAFLLIAAALLLSITVHEFAHAIVADRLGDSTPRRQGRVTLNPASHLDPIGTLMLLLVGFGFGRPVMTNPAALSRWGSLWVAAAGPLSNLLIAVVTGLLMNVVNAPLGDVVLQAVFSVNMMLAVLNLLPIPGLDGSRILGALVPSLGRALQDFERNPMNNIIVLVFLIAMLGPIGNLIGRVSNVMLRALSF</sequence>
<evidence type="ECO:0000256" key="13">
    <source>
        <dbReference type="SAM" id="Phobius"/>
    </source>
</evidence>
<keyword evidence="12 13" id="KW-0472">Membrane</keyword>
<comment type="subcellular location">
    <subcellularLocation>
        <location evidence="2">Cell membrane</location>
        <topology evidence="2">Multi-pass membrane protein</topology>
    </subcellularLocation>
</comment>
<dbReference type="EMBL" id="JBHSWD010000001">
    <property type="protein sequence ID" value="MFC6590849.1"/>
    <property type="molecule type" value="Genomic_DNA"/>
</dbReference>
<feature type="transmembrane region" description="Helical" evidence="13">
    <location>
        <begin position="89"/>
        <end position="114"/>
    </location>
</feature>
<reference evidence="16" key="1">
    <citation type="journal article" date="2019" name="Int. J. Syst. Evol. Microbiol.">
        <title>The Global Catalogue of Microorganisms (GCM) 10K type strain sequencing project: providing services to taxonomists for standard genome sequencing and annotation.</title>
        <authorList>
            <consortium name="The Broad Institute Genomics Platform"/>
            <consortium name="The Broad Institute Genome Sequencing Center for Infectious Disease"/>
            <person name="Wu L."/>
            <person name="Ma J."/>
        </authorList>
    </citation>
    <scope>NUCLEOTIDE SEQUENCE [LARGE SCALE GENOMIC DNA]</scope>
    <source>
        <strain evidence="16">CGMCC 1.15772</strain>
    </source>
</reference>
<feature type="transmembrane region" description="Helical" evidence="13">
    <location>
        <begin position="171"/>
        <end position="189"/>
    </location>
</feature>
<evidence type="ECO:0000256" key="7">
    <source>
        <dbReference type="ARBA" id="ARBA00022723"/>
    </source>
</evidence>
<evidence type="ECO:0000256" key="11">
    <source>
        <dbReference type="ARBA" id="ARBA00023049"/>
    </source>
</evidence>
<keyword evidence="7" id="KW-0479">Metal-binding</keyword>
<dbReference type="InterPro" id="IPR008915">
    <property type="entry name" value="Peptidase_M50"/>
</dbReference>
<evidence type="ECO:0000313" key="16">
    <source>
        <dbReference type="Proteomes" id="UP001596297"/>
    </source>
</evidence>
<dbReference type="CDD" id="cd06158">
    <property type="entry name" value="S2P-M50_like_1"/>
    <property type="match status" value="1"/>
</dbReference>
<dbReference type="Proteomes" id="UP001596297">
    <property type="component" value="Unassembled WGS sequence"/>
</dbReference>
<dbReference type="Pfam" id="PF02163">
    <property type="entry name" value="Peptidase_M50"/>
    <property type="match status" value="1"/>
</dbReference>
<evidence type="ECO:0000259" key="14">
    <source>
        <dbReference type="Pfam" id="PF02163"/>
    </source>
</evidence>
<feature type="domain" description="Peptidase M50" evidence="14">
    <location>
        <begin position="121"/>
        <end position="179"/>
    </location>
</feature>
<dbReference type="RefSeq" id="WP_380081855.1">
    <property type="nucleotide sequence ID" value="NZ_JBHSWD010000001.1"/>
</dbReference>